<organism evidence="2 3">
    <name type="scientific">Chrysochromulina tobinii</name>
    <dbReference type="NCBI Taxonomy" id="1460289"/>
    <lineage>
        <taxon>Eukaryota</taxon>
        <taxon>Haptista</taxon>
        <taxon>Haptophyta</taxon>
        <taxon>Prymnesiophyceae</taxon>
        <taxon>Prymnesiales</taxon>
        <taxon>Chrysochromulinaceae</taxon>
        <taxon>Chrysochromulina</taxon>
    </lineage>
</organism>
<keyword evidence="3" id="KW-1185">Reference proteome</keyword>
<dbReference type="AlphaFoldDB" id="A0A0M0KB21"/>
<name>A0A0M0KB21_9EUKA</name>
<evidence type="ECO:0000256" key="1">
    <source>
        <dbReference type="SAM" id="MobiDB-lite"/>
    </source>
</evidence>
<feature type="non-terminal residue" evidence="2">
    <location>
        <position position="260"/>
    </location>
</feature>
<feature type="region of interest" description="Disordered" evidence="1">
    <location>
        <begin position="43"/>
        <end position="122"/>
    </location>
</feature>
<protein>
    <submittedName>
        <fullName evidence="2">Uncharacterized protein</fullName>
    </submittedName>
</protein>
<sequence>MASLSRGSPPATEGGYFMCGINGCILTEHHAGTCAIPFLERKRSRTEKEAESNGDESKLCQEASPEETVTREAEATAPAASSVDNASNADTSSNADANEARRTTGRKITGPVRLGLDDGWANEPAKKWSTQAMPGAIPADELTGANAAPAGRGRCPSSLLPPKKASMSATDAAAAHTGGVVVGGSYEREGKTPAGASRALSRQASTGSASGSASGGGSFAPDTAPFGSVPTAEARVVSGVVESAGLALWREQGAQHGANE</sequence>
<feature type="compositionally biased region" description="Low complexity" evidence="1">
    <location>
        <begin position="75"/>
        <end position="97"/>
    </location>
</feature>
<feature type="region of interest" description="Disordered" evidence="1">
    <location>
        <begin position="185"/>
        <end position="228"/>
    </location>
</feature>
<gene>
    <name evidence="2" type="ORF">Ctob_012307</name>
</gene>
<evidence type="ECO:0000313" key="3">
    <source>
        <dbReference type="Proteomes" id="UP000037460"/>
    </source>
</evidence>
<dbReference type="Proteomes" id="UP000037460">
    <property type="component" value="Unassembled WGS sequence"/>
</dbReference>
<accession>A0A0M0KB21</accession>
<feature type="compositionally biased region" description="Basic and acidic residues" evidence="1">
    <location>
        <begin position="46"/>
        <end position="59"/>
    </location>
</feature>
<evidence type="ECO:0000313" key="2">
    <source>
        <dbReference type="EMBL" id="KOO35618.1"/>
    </source>
</evidence>
<proteinExistence type="predicted"/>
<reference evidence="3" key="1">
    <citation type="journal article" date="2015" name="PLoS Genet.">
        <title>Genome Sequence and Transcriptome Analyses of Chrysochromulina tobin: Metabolic Tools for Enhanced Algal Fitness in the Prominent Order Prymnesiales (Haptophyceae).</title>
        <authorList>
            <person name="Hovde B.T."/>
            <person name="Deodato C.R."/>
            <person name="Hunsperger H.M."/>
            <person name="Ryken S.A."/>
            <person name="Yost W."/>
            <person name="Jha R.K."/>
            <person name="Patterson J."/>
            <person name="Monnat R.J. Jr."/>
            <person name="Barlow S.B."/>
            <person name="Starkenburg S.R."/>
            <person name="Cattolico R.A."/>
        </authorList>
    </citation>
    <scope>NUCLEOTIDE SEQUENCE</scope>
    <source>
        <strain evidence="3">CCMP291</strain>
    </source>
</reference>
<dbReference type="EMBL" id="JWZX01000807">
    <property type="protein sequence ID" value="KOO35618.1"/>
    <property type="molecule type" value="Genomic_DNA"/>
</dbReference>
<comment type="caution">
    <text evidence="2">The sequence shown here is derived from an EMBL/GenBank/DDBJ whole genome shotgun (WGS) entry which is preliminary data.</text>
</comment>
<feature type="region of interest" description="Disordered" evidence="1">
    <location>
        <begin position="141"/>
        <end position="166"/>
    </location>
</feature>